<feature type="signal peptide" evidence="2">
    <location>
        <begin position="1"/>
        <end position="19"/>
    </location>
</feature>
<organism evidence="3 4">
    <name type="scientific">Olivibacter domesticus</name>
    <name type="common">Pseudosphingobacterium domesticum</name>
    <dbReference type="NCBI Taxonomy" id="407022"/>
    <lineage>
        <taxon>Bacteria</taxon>
        <taxon>Pseudomonadati</taxon>
        <taxon>Bacteroidota</taxon>
        <taxon>Sphingobacteriia</taxon>
        <taxon>Sphingobacteriales</taxon>
        <taxon>Sphingobacteriaceae</taxon>
        <taxon>Olivibacter</taxon>
    </lineage>
</organism>
<dbReference type="CDD" id="cd16325">
    <property type="entry name" value="LolA"/>
    <property type="match status" value="1"/>
</dbReference>
<dbReference type="InterPro" id="IPR029046">
    <property type="entry name" value="LolA/LolB/LppX"/>
</dbReference>
<proteinExistence type="predicted"/>
<dbReference type="InterPro" id="IPR004564">
    <property type="entry name" value="OM_lipoprot_carrier_LolA-like"/>
</dbReference>
<dbReference type="RefSeq" id="WP_093321486.1">
    <property type="nucleotide sequence ID" value="NZ_FOAF01000001.1"/>
</dbReference>
<protein>
    <submittedName>
        <fullName evidence="3">Outer membrane lipoprotein-sorting protein</fullName>
    </submittedName>
</protein>
<evidence type="ECO:0000256" key="2">
    <source>
        <dbReference type="SAM" id="SignalP"/>
    </source>
</evidence>
<dbReference type="AlphaFoldDB" id="A0A1H7L7J1"/>
<dbReference type="Pfam" id="PF03548">
    <property type="entry name" value="LolA"/>
    <property type="match status" value="1"/>
</dbReference>
<dbReference type="Proteomes" id="UP000199421">
    <property type="component" value="Unassembled WGS sequence"/>
</dbReference>
<evidence type="ECO:0000313" key="3">
    <source>
        <dbReference type="EMBL" id="SEK94696.1"/>
    </source>
</evidence>
<accession>A0A1H7L7J1</accession>
<name>A0A1H7L7J1_OLID1</name>
<keyword evidence="1 2" id="KW-0732">Signal</keyword>
<dbReference type="OrthoDB" id="9810685at2"/>
<dbReference type="PANTHER" id="PTHR35869">
    <property type="entry name" value="OUTER-MEMBRANE LIPOPROTEIN CARRIER PROTEIN"/>
    <property type="match status" value="1"/>
</dbReference>
<evidence type="ECO:0000313" key="4">
    <source>
        <dbReference type="Proteomes" id="UP000199421"/>
    </source>
</evidence>
<keyword evidence="3" id="KW-0449">Lipoprotein</keyword>
<dbReference type="EMBL" id="FOAF01000001">
    <property type="protein sequence ID" value="SEK94696.1"/>
    <property type="molecule type" value="Genomic_DNA"/>
</dbReference>
<dbReference type="PANTHER" id="PTHR35869:SF1">
    <property type="entry name" value="OUTER-MEMBRANE LIPOPROTEIN CARRIER PROTEIN"/>
    <property type="match status" value="1"/>
</dbReference>
<sequence>MKRILIVITIICWTFSAIAQNDPTAQKLLASVSKHYQSFNNAQINFTLKAVNHQQQTTLNEKGVLIVEPKTDKFHITMGEQEIISDGKLQWTILKEEQEVQVAEVDPTASTSLTPATIFTFYKKGYKYISTKTERLGNKQLSVIELAPEDTKKQFFKVRLRVDQASKQIYDVVVFDKNGSKYTYSIQNLVSNIKIAPKTFIFDKVNYPELEVVDLR</sequence>
<feature type="chain" id="PRO_5011726028" evidence="2">
    <location>
        <begin position="20"/>
        <end position="216"/>
    </location>
</feature>
<dbReference type="Gene3D" id="2.50.20.10">
    <property type="entry name" value="Lipoprotein localisation LolA/LolB/LppX"/>
    <property type="match status" value="1"/>
</dbReference>
<reference evidence="4" key="1">
    <citation type="submission" date="2016-10" db="EMBL/GenBank/DDBJ databases">
        <authorList>
            <person name="Varghese N."/>
            <person name="Submissions S."/>
        </authorList>
    </citation>
    <scope>NUCLEOTIDE SEQUENCE [LARGE SCALE GENOMIC DNA]</scope>
    <source>
        <strain evidence="4">DSM 18733</strain>
    </source>
</reference>
<gene>
    <name evidence="3" type="ORF">SAMN05661044_01574</name>
</gene>
<dbReference type="STRING" id="407022.SAMN05661044_01574"/>
<evidence type="ECO:0000256" key="1">
    <source>
        <dbReference type="ARBA" id="ARBA00022729"/>
    </source>
</evidence>
<keyword evidence="4" id="KW-1185">Reference proteome</keyword>
<dbReference type="SUPFAM" id="SSF89392">
    <property type="entry name" value="Prokaryotic lipoproteins and lipoprotein localization factors"/>
    <property type="match status" value="1"/>
</dbReference>